<dbReference type="SUPFAM" id="SSF47240">
    <property type="entry name" value="Ferritin-like"/>
    <property type="match status" value="1"/>
</dbReference>
<reference evidence="2 3" key="1">
    <citation type="submission" date="2018-12" db="EMBL/GenBank/DDBJ databases">
        <authorList>
            <person name="Grouzdev D.S."/>
            <person name="Krutkina M.S."/>
        </authorList>
    </citation>
    <scope>NUCLEOTIDE SEQUENCE [LARGE SCALE GENOMIC DNA]</scope>
    <source>
        <strain evidence="2 3">RmlP026</strain>
    </source>
</reference>
<proteinExistence type="predicted"/>
<dbReference type="PANTHER" id="PTHR30565">
    <property type="entry name" value="PROTEIN YCIF"/>
    <property type="match status" value="1"/>
</dbReference>
<keyword evidence="1" id="KW-1133">Transmembrane helix</keyword>
<dbReference type="InterPro" id="IPR009078">
    <property type="entry name" value="Ferritin-like_SF"/>
</dbReference>
<dbReference type="Proteomes" id="UP000290759">
    <property type="component" value="Unassembled WGS sequence"/>
</dbReference>
<dbReference type="AlphaFoldDB" id="A0A4Q2U4I9"/>
<evidence type="ECO:0000313" key="2">
    <source>
        <dbReference type="EMBL" id="RYC31463.1"/>
    </source>
</evidence>
<evidence type="ECO:0000256" key="1">
    <source>
        <dbReference type="SAM" id="Phobius"/>
    </source>
</evidence>
<dbReference type="InterPro" id="IPR047114">
    <property type="entry name" value="YciF"/>
</dbReference>
<keyword evidence="1" id="KW-0472">Membrane</keyword>
<dbReference type="InterPro" id="IPR010287">
    <property type="entry name" value="DUF892_YciF-like"/>
</dbReference>
<dbReference type="PANTHER" id="PTHR30565:SF9">
    <property type="entry name" value="PROTEIN YCIF"/>
    <property type="match status" value="1"/>
</dbReference>
<gene>
    <name evidence="2" type="ORF">D3273_13870</name>
</gene>
<dbReference type="Pfam" id="PF05974">
    <property type="entry name" value="DUF892"/>
    <property type="match status" value="1"/>
</dbReference>
<dbReference type="EMBL" id="QYBB01000014">
    <property type="protein sequence ID" value="RYC31463.1"/>
    <property type="molecule type" value="Genomic_DNA"/>
</dbReference>
<organism evidence="2 3">
    <name type="scientific">Lichenibacterium minor</name>
    <dbReference type="NCBI Taxonomy" id="2316528"/>
    <lineage>
        <taxon>Bacteria</taxon>
        <taxon>Pseudomonadati</taxon>
        <taxon>Pseudomonadota</taxon>
        <taxon>Alphaproteobacteria</taxon>
        <taxon>Hyphomicrobiales</taxon>
        <taxon>Lichenihabitantaceae</taxon>
        <taxon>Lichenibacterium</taxon>
    </lineage>
</organism>
<dbReference type="OrthoDB" id="9795056at2"/>
<name>A0A4Q2U4I9_9HYPH</name>
<keyword evidence="1" id="KW-0812">Transmembrane</keyword>
<dbReference type="InterPro" id="IPR012347">
    <property type="entry name" value="Ferritin-like"/>
</dbReference>
<keyword evidence="3" id="KW-1185">Reference proteome</keyword>
<evidence type="ECO:0000313" key="3">
    <source>
        <dbReference type="Proteomes" id="UP000290759"/>
    </source>
</evidence>
<comment type="caution">
    <text evidence="2">The sequence shown here is derived from an EMBL/GenBank/DDBJ whole genome shotgun (WGS) entry which is preliminary data.</text>
</comment>
<reference evidence="2 3" key="2">
    <citation type="submission" date="2019-02" db="EMBL/GenBank/DDBJ databases">
        <title>'Lichenibacterium ramalinii' gen. nov. sp. nov., 'Lichenibacterium minor' gen. nov. sp. nov.</title>
        <authorList>
            <person name="Pankratov T."/>
        </authorList>
    </citation>
    <scope>NUCLEOTIDE SEQUENCE [LARGE SCALE GENOMIC DNA]</scope>
    <source>
        <strain evidence="2 3">RmlP026</strain>
    </source>
</reference>
<sequence>MLLPYGRDMGDGTMAADRQLFEDGLRLLYGAHRQGAAQAARNGETSTLPKLKRMVRAGAKQNLAQAERLERVFALVGATPYARHDAGMQGICDTNEGEVARRRGAAKRDLINIAYGQVAAHFYLARYGTLRSAARALGHADAAKLLDRTMVETRTIDRAFTRLHDHLLARRASAPYPGESALATTAALHPALTAAAALCGLAATVALIGRGKARPG</sequence>
<accession>A0A4Q2U4I9</accession>
<protein>
    <submittedName>
        <fullName evidence="2">DUF892 family protein</fullName>
    </submittedName>
</protein>
<feature type="transmembrane region" description="Helical" evidence="1">
    <location>
        <begin position="187"/>
        <end position="208"/>
    </location>
</feature>
<dbReference type="Gene3D" id="1.20.1260.10">
    <property type="match status" value="1"/>
</dbReference>